<reference evidence="1 2" key="1">
    <citation type="submission" date="2014-04" db="EMBL/GenBank/DDBJ databases">
        <authorList>
            <consortium name="DOE Joint Genome Institute"/>
            <person name="Kuo A."/>
            <person name="Tarkka M."/>
            <person name="Buscot F."/>
            <person name="Kohler A."/>
            <person name="Nagy L.G."/>
            <person name="Floudas D."/>
            <person name="Copeland A."/>
            <person name="Barry K.W."/>
            <person name="Cichocki N."/>
            <person name="Veneault-Fourrey C."/>
            <person name="LaButti K."/>
            <person name="Lindquist E.A."/>
            <person name="Lipzen A."/>
            <person name="Lundell T."/>
            <person name="Morin E."/>
            <person name="Murat C."/>
            <person name="Sun H."/>
            <person name="Tunlid A."/>
            <person name="Henrissat B."/>
            <person name="Grigoriev I.V."/>
            <person name="Hibbett D.S."/>
            <person name="Martin F."/>
            <person name="Nordberg H.P."/>
            <person name="Cantor M.N."/>
            <person name="Hua S.X."/>
        </authorList>
    </citation>
    <scope>NUCLEOTIDE SEQUENCE [LARGE SCALE GENOMIC DNA]</scope>
    <source>
        <strain evidence="1 2">F 1598</strain>
    </source>
</reference>
<evidence type="ECO:0000313" key="1">
    <source>
        <dbReference type="EMBL" id="KIM79220.1"/>
    </source>
</evidence>
<evidence type="ECO:0000313" key="2">
    <source>
        <dbReference type="Proteomes" id="UP000054166"/>
    </source>
</evidence>
<proteinExistence type="predicted"/>
<dbReference type="AlphaFoldDB" id="A0A0C3F393"/>
<gene>
    <name evidence="1" type="ORF">PILCRDRAFT_823812</name>
</gene>
<protein>
    <submittedName>
        <fullName evidence="1">Uncharacterized protein</fullName>
    </submittedName>
</protein>
<name>A0A0C3F393_PILCF</name>
<sequence>MISGGLCGADIADIICTSWKLRQKVLAYLQCFKPLSRLEDLNRLKALLPVSPLRPLSHSQQP</sequence>
<dbReference type="EMBL" id="KN833011">
    <property type="protein sequence ID" value="KIM79220.1"/>
    <property type="molecule type" value="Genomic_DNA"/>
</dbReference>
<keyword evidence="2" id="KW-1185">Reference proteome</keyword>
<dbReference type="InParanoid" id="A0A0C3F393"/>
<dbReference type="HOGENOM" id="CLU_2904983_0_0_1"/>
<reference evidence="2" key="2">
    <citation type="submission" date="2015-01" db="EMBL/GenBank/DDBJ databases">
        <title>Evolutionary Origins and Diversification of the Mycorrhizal Mutualists.</title>
        <authorList>
            <consortium name="DOE Joint Genome Institute"/>
            <consortium name="Mycorrhizal Genomics Consortium"/>
            <person name="Kohler A."/>
            <person name="Kuo A."/>
            <person name="Nagy L.G."/>
            <person name="Floudas D."/>
            <person name="Copeland A."/>
            <person name="Barry K.W."/>
            <person name="Cichocki N."/>
            <person name="Veneault-Fourrey C."/>
            <person name="LaButti K."/>
            <person name="Lindquist E.A."/>
            <person name="Lipzen A."/>
            <person name="Lundell T."/>
            <person name="Morin E."/>
            <person name="Murat C."/>
            <person name="Riley R."/>
            <person name="Ohm R."/>
            <person name="Sun H."/>
            <person name="Tunlid A."/>
            <person name="Henrissat B."/>
            <person name="Grigoriev I.V."/>
            <person name="Hibbett D.S."/>
            <person name="Martin F."/>
        </authorList>
    </citation>
    <scope>NUCLEOTIDE SEQUENCE [LARGE SCALE GENOMIC DNA]</scope>
    <source>
        <strain evidence="2">F 1598</strain>
    </source>
</reference>
<accession>A0A0C3F393</accession>
<organism evidence="1 2">
    <name type="scientific">Piloderma croceum (strain F 1598)</name>
    <dbReference type="NCBI Taxonomy" id="765440"/>
    <lineage>
        <taxon>Eukaryota</taxon>
        <taxon>Fungi</taxon>
        <taxon>Dikarya</taxon>
        <taxon>Basidiomycota</taxon>
        <taxon>Agaricomycotina</taxon>
        <taxon>Agaricomycetes</taxon>
        <taxon>Agaricomycetidae</taxon>
        <taxon>Atheliales</taxon>
        <taxon>Atheliaceae</taxon>
        <taxon>Piloderma</taxon>
    </lineage>
</organism>
<dbReference type="Proteomes" id="UP000054166">
    <property type="component" value="Unassembled WGS sequence"/>
</dbReference>